<reference evidence="2" key="1">
    <citation type="submission" date="2023-04" db="EMBL/GenBank/DDBJ databases">
        <authorList>
            <person name="Vijverberg K."/>
            <person name="Xiong W."/>
            <person name="Schranz E."/>
        </authorList>
    </citation>
    <scope>NUCLEOTIDE SEQUENCE</scope>
</reference>
<keyword evidence="3" id="KW-1185">Reference proteome</keyword>
<keyword evidence="1" id="KW-1133">Transmembrane helix</keyword>
<evidence type="ECO:0000313" key="3">
    <source>
        <dbReference type="Proteomes" id="UP001177003"/>
    </source>
</evidence>
<accession>A0AA35ZS06</accession>
<proteinExistence type="predicted"/>
<sequence>MATNQAFGCQLGWSKVDLGFGCSLRRNCCVTAAIQSSEMLWFHKSELHHKKDISGSRKDLTMIGQAYQKTLMLLECSMFAPLGGLAYILSSSLAIEISRYGEITGPHHFKPIGFCEVELPTGFFLVTFAWLIPFCNRMRWR</sequence>
<keyword evidence="1" id="KW-0472">Membrane</keyword>
<protein>
    <submittedName>
        <fullName evidence="2">Uncharacterized protein</fullName>
    </submittedName>
</protein>
<feature type="transmembrane region" description="Helical" evidence="1">
    <location>
        <begin position="71"/>
        <end position="89"/>
    </location>
</feature>
<dbReference type="AlphaFoldDB" id="A0AA35ZS06"/>
<evidence type="ECO:0000256" key="1">
    <source>
        <dbReference type="SAM" id="Phobius"/>
    </source>
</evidence>
<dbReference type="EMBL" id="OX465084">
    <property type="protein sequence ID" value="CAI9297824.1"/>
    <property type="molecule type" value="Genomic_DNA"/>
</dbReference>
<keyword evidence="1" id="KW-0812">Transmembrane</keyword>
<evidence type="ECO:0000313" key="2">
    <source>
        <dbReference type="EMBL" id="CAI9297824.1"/>
    </source>
</evidence>
<dbReference type="Proteomes" id="UP001177003">
    <property type="component" value="Chromosome 8"/>
</dbReference>
<organism evidence="2 3">
    <name type="scientific">Lactuca saligna</name>
    <name type="common">Willowleaf lettuce</name>
    <dbReference type="NCBI Taxonomy" id="75948"/>
    <lineage>
        <taxon>Eukaryota</taxon>
        <taxon>Viridiplantae</taxon>
        <taxon>Streptophyta</taxon>
        <taxon>Embryophyta</taxon>
        <taxon>Tracheophyta</taxon>
        <taxon>Spermatophyta</taxon>
        <taxon>Magnoliopsida</taxon>
        <taxon>eudicotyledons</taxon>
        <taxon>Gunneridae</taxon>
        <taxon>Pentapetalae</taxon>
        <taxon>asterids</taxon>
        <taxon>campanulids</taxon>
        <taxon>Asterales</taxon>
        <taxon>Asteraceae</taxon>
        <taxon>Cichorioideae</taxon>
        <taxon>Cichorieae</taxon>
        <taxon>Lactucinae</taxon>
        <taxon>Lactuca</taxon>
    </lineage>
</organism>
<name>A0AA35ZS06_LACSI</name>
<gene>
    <name evidence="2" type="ORF">LSALG_LOCUS36611</name>
</gene>
<feature type="transmembrane region" description="Helical" evidence="1">
    <location>
        <begin position="109"/>
        <end position="132"/>
    </location>
</feature>